<accession>A0A1H4GPS9</accession>
<proteinExistence type="predicted"/>
<feature type="domain" description="Iron-binding zinc finger CDGSH type" evidence="5">
    <location>
        <begin position="9"/>
        <end position="46"/>
    </location>
</feature>
<dbReference type="AlphaFoldDB" id="A0A1H4GPS9"/>
<organism evidence="6 7">
    <name type="scientific">Thiothrix caldifontis</name>
    <dbReference type="NCBI Taxonomy" id="525918"/>
    <lineage>
        <taxon>Bacteria</taxon>
        <taxon>Pseudomonadati</taxon>
        <taxon>Pseudomonadota</taxon>
        <taxon>Gammaproteobacteria</taxon>
        <taxon>Thiotrichales</taxon>
        <taxon>Thiotrichaceae</taxon>
        <taxon>Thiothrix</taxon>
    </lineage>
</organism>
<evidence type="ECO:0000313" key="6">
    <source>
        <dbReference type="EMBL" id="SEB10632.1"/>
    </source>
</evidence>
<sequence>MSAPVIAQKKPCVVELEAGKSYWWCSCGRSANQPFCDGSHKGTDFTPLEFTVSESKKYGLCACKHTKNAPFCDAAHRDLN</sequence>
<dbReference type="EMBL" id="FNQP01000036">
    <property type="protein sequence ID" value="SEB10632.1"/>
    <property type="molecule type" value="Genomic_DNA"/>
</dbReference>
<evidence type="ECO:0000259" key="5">
    <source>
        <dbReference type="SMART" id="SM00704"/>
    </source>
</evidence>
<dbReference type="Pfam" id="PF09360">
    <property type="entry name" value="zf-CDGSH"/>
    <property type="match status" value="2"/>
</dbReference>
<reference evidence="6 7" key="1">
    <citation type="submission" date="2016-10" db="EMBL/GenBank/DDBJ databases">
        <authorList>
            <person name="de Groot N.N."/>
        </authorList>
    </citation>
    <scope>NUCLEOTIDE SEQUENCE [LARGE SCALE GENOMIC DNA]</scope>
    <source>
        <strain evidence="6 7">DSM 21228</strain>
    </source>
</reference>
<dbReference type="RefSeq" id="WP_093070839.1">
    <property type="nucleotide sequence ID" value="NZ_FNQP01000036.1"/>
</dbReference>
<keyword evidence="3" id="KW-0408">Iron</keyword>
<evidence type="ECO:0000313" key="7">
    <source>
        <dbReference type="Proteomes" id="UP000199397"/>
    </source>
</evidence>
<name>A0A1H4GPS9_9GAMM</name>
<dbReference type="PANTHER" id="PTHR46491">
    <property type="entry name" value="CDGSH IRON SULFUR DOMAIN PROTEIN HOMOLOG"/>
    <property type="match status" value="1"/>
</dbReference>
<dbReference type="InterPro" id="IPR042216">
    <property type="entry name" value="MitoNEET_CISD"/>
</dbReference>
<keyword evidence="1" id="KW-0001">2Fe-2S</keyword>
<dbReference type="GO" id="GO:0046872">
    <property type="term" value="F:metal ion binding"/>
    <property type="evidence" value="ECO:0007669"/>
    <property type="project" value="UniProtKB-KW"/>
</dbReference>
<keyword evidence="7" id="KW-1185">Reference proteome</keyword>
<dbReference type="InterPro" id="IPR018967">
    <property type="entry name" value="FeS-contain_CDGSH-typ"/>
</dbReference>
<feature type="domain" description="Iron-binding zinc finger CDGSH type" evidence="5">
    <location>
        <begin position="47"/>
        <end position="80"/>
    </location>
</feature>
<evidence type="ECO:0000256" key="1">
    <source>
        <dbReference type="ARBA" id="ARBA00022714"/>
    </source>
</evidence>
<dbReference type="Proteomes" id="UP000199397">
    <property type="component" value="Unassembled WGS sequence"/>
</dbReference>
<evidence type="ECO:0000256" key="4">
    <source>
        <dbReference type="ARBA" id="ARBA00023014"/>
    </source>
</evidence>
<gene>
    <name evidence="6" type="ORF">SAMN05660964_03575</name>
</gene>
<dbReference type="GO" id="GO:0005737">
    <property type="term" value="C:cytoplasm"/>
    <property type="evidence" value="ECO:0007669"/>
    <property type="project" value="UniProtKB-ARBA"/>
</dbReference>
<dbReference type="STRING" id="525918.SAMN05660964_03575"/>
<keyword evidence="2" id="KW-0479">Metal-binding</keyword>
<dbReference type="OrthoDB" id="9795032at2"/>
<dbReference type="PANTHER" id="PTHR46491:SF3">
    <property type="entry name" value="CDGSH IRON-SULFUR DOMAIN-CONTAINING PROTEIN 3, MITOCHONDRIAL"/>
    <property type="match status" value="1"/>
</dbReference>
<evidence type="ECO:0000256" key="2">
    <source>
        <dbReference type="ARBA" id="ARBA00022723"/>
    </source>
</evidence>
<dbReference type="Gene3D" id="3.40.5.90">
    <property type="entry name" value="CDGSH iron-sulfur domain, mitoNEET-type"/>
    <property type="match status" value="2"/>
</dbReference>
<evidence type="ECO:0000256" key="3">
    <source>
        <dbReference type="ARBA" id="ARBA00023004"/>
    </source>
</evidence>
<dbReference type="GO" id="GO:0051537">
    <property type="term" value="F:2 iron, 2 sulfur cluster binding"/>
    <property type="evidence" value="ECO:0007669"/>
    <property type="project" value="UniProtKB-KW"/>
</dbReference>
<protein>
    <submittedName>
        <fullName evidence="6">Iron-binding zinc finger CDGSH type</fullName>
    </submittedName>
</protein>
<keyword evidence="4" id="KW-0411">Iron-sulfur</keyword>
<dbReference type="SMART" id="SM00704">
    <property type="entry name" value="ZnF_CDGSH"/>
    <property type="match status" value="2"/>
</dbReference>
<dbReference type="InterPro" id="IPR052950">
    <property type="entry name" value="CISD"/>
</dbReference>